<dbReference type="Proteomes" id="UP000317650">
    <property type="component" value="Unassembled WGS sequence"/>
</dbReference>
<proteinExistence type="predicted"/>
<dbReference type="AlphaFoldDB" id="A0A4S8I3I7"/>
<organism evidence="1 2">
    <name type="scientific">Musa balbisiana</name>
    <name type="common">Banana</name>
    <dbReference type="NCBI Taxonomy" id="52838"/>
    <lineage>
        <taxon>Eukaryota</taxon>
        <taxon>Viridiplantae</taxon>
        <taxon>Streptophyta</taxon>
        <taxon>Embryophyta</taxon>
        <taxon>Tracheophyta</taxon>
        <taxon>Spermatophyta</taxon>
        <taxon>Magnoliopsida</taxon>
        <taxon>Liliopsida</taxon>
        <taxon>Zingiberales</taxon>
        <taxon>Musaceae</taxon>
        <taxon>Musa</taxon>
    </lineage>
</organism>
<comment type="caution">
    <text evidence="1">The sequence shown here is derived from an EMBL/GenBank/DDBJ whole genome shotgun (WGS) entry which is preliminary data.</text>
</comment>
<evidence type="ECO:0000313" key="2">
    <source>
        <dbReference type="Proteomes" id="UP000317650"/>
    </source>
</evidence>
<evidence type="ECO:0000313" key="1">
    <source>
        <dbReference type="EMBL" id="THU42425.1"/>
    </source>
</evidence>
<name>A0A4S8I3I7_MUSBA</name>
<reference evidence="1 2" key="1">
    <citation type="journal article" date="2019" name="Nat. Plants">
        <title>Genome sequencing of Musa balbisiana reveals subgenome evolution and function divergence in polyploid bananas.</title>
        <authorList>
            <person name="Yao X."/>
        </authorList>
    </citation>
    <scope>NUCLEOTIDE SEQUENCE [LARGE SCALE GENOMIC DNA]</scope>
    <source>
        <strain evidence="2">cv. DH-PKW</strain>
        <tissue evidence="1">Leaves</tissue>
    </source>
</reference>
<gene>
    <name evidence="1" type="ORF">C4D60_Mb00t16210</name>
</gene>
<keyword evidence="2" id="KW-1185">Reference proteome</keyword>
<sequence length="60" mass="7165">MCSLNNLSFQLFNLSFYKFTLARLVNFIFFDATQDGFVTRRMPYDIFTKLKKPQKKSEKS</sequence>
<protein>
    <submittedName>
        <fullName evidence="1">Uncharacterized protein</fullName>
    </submittedName>
</protein>
<dbReference type="EMBL" id="PYDT01001636">
    <property type="protein sequence ID" value="THU42425.1"/>
    <property type="molecule type" value="Genomic_DNA"/>
</dbReference>
<accession>A0A4S8I3I7</accession>